<feature type="transmembrane region" description="Helical" evidence="1">
    <location>
        <begin position="34"/>
        <end position="52"/>
    </location>
</feature>
<proteinExistence type="predicted"/>
<evidence type="ECO:0000313" key="2">
    <source>
        <dbReference type="EMBL" id="GHI14050.1"/>
    </source>
</evidence>
<organism evidence="2 3">
    <name type="scientific">Streptomyces virginiae</name>
    <name type="common">Streptomyces cinnamonensis</name>
    <dbReference type="NCBI Taxonomy" id="1961"/>
    <lineage>
        <taxon>Bacteria</taxon>
        <taxon>Bacillati</taxon>
        <taxon>Actinomycetota</taxon>
        <taxon>Actinomycetes</taxon>
        <taxon>Kitasatosporales</taxon>
        <taxon>Streptomycetaceae</taxon>
        <taxon>Streptomyces</taxon>
    </lineage>
</organism>
<dbReference type="Proteomes" id="UP000660554">
    <property type="component" value="Unassembled WGS sequence"/>
</dbReference>
<accession>A0ABQ3NMP2</accession>
<gene>
    <name evidence="2" type="ORF">Scinn_35130</name>
</gene>
<evidence type="ECO:0000313" key="3">
    <source>
        <dbReference type="Proteomes" id="UP000660554"/>
    </source>
</evidence>
<protein>
    <submittedName>
        <fullName evidence="2">Uncharacterized protein</fullName>
    </submittedName>
</protein>
<evidence type="ECO:0000256" key="1">
    <source>
        <dbReference type="SAM" id="Phobius"/>
    </source>
</evidence>
<comment type="caution">
    <text evidence="2">The sequence shown here is derived from an EMBL/GenBank/DDBJ whole genome shotgun (WGS) entry which is preliminary data.</text>
</comment>
<keyword evidence="1" id="KW-0472">Membrane</keyword>
<dbReference type="EMBL" id="BNDV01000008">
    <property type="protein sequence ID" value="GHI14050.1"/>
    <property type="molecule type" value="Genomic_DNA"/>
</dbReference>
<reference evidence="3" key="1">
    <citation type="submission" date="2020-09" db="EMBL/GenBank/DDBJ databases">
        <title>Whole genome shotgun sequence of Streptomyces cinnamonensis NBRC 15873.</title>
        <authorList>
            <person name="Komaki H."/>
            <person name="Tamura T."/>
        </authorList>
    </citation>
    <scope>NUCLEOTIDE SEQUENCE [LARGE SCALE GENOMIC DNA]</scope>
    <source>
        <strain evidence="3">NBRC 15873</strain>
    </source>
</reference>
<keyword evidence="1" id="KW-1133">Transmembrane helix</keyword>
<keyword evidence="1" id="KW-0812">Transmembrane</keyword>
<keyword evidence="3" id="KW-1185">Reference proteome</keyword>
<sequence>MLDGFELWLRKIVVPLFGGVALCGVGVSEEGWWLPFRLVFIAGGVAGFWECVKETWMLVRSKESSKAQLDRLEDEAWRQ</sequence>
<feature type="transmembrane region" description="Helical" evidence="1">
    <location>
        <begin position="12"/>
        <end position="28"/>
    </location>
</feature>
<name>A0ABQ3NMP2_STRVG</name>